<dbReference type="Pfam" id="PF00994">
    <property type="entry name" value="MoCF_biosynth"/>
    <property type="match status" value="1"/>
</dbReference>
<dbReference type="NCBIfam" id="TIGR00199">
    <property type="entry name" value="PncC_domain"/>
    <property type="match status" value="1"/>
</dbReference>
<sequence>MNCSIISVGTEILFGQIVNTNTVYLSKELNGLGINVYHHFTVGDNTKRLEETLLYAMSKSDLIITTGGLGPTQDDLTKETIAQVLGKKLEIHKPSQSRLYNFFECCNKTMHENNLKQVYLPKDSIVLTNDCGTAPGFILDVDGKIFISMPGPPNEMKCMFNGYVKDFLKGKSQHIIHSKVLRFFGIGESALETALIDLIDNQTNPTIATYAKIGEVSVRITAKAENIEKAEKMTNDVIAEIKNRLGQYIYNYADEELVEVVSKKLLEKEVSISFAESCTAGLIASKLAATPGISKCLDRSIITYSNDAKIEELGVKEATLQKYGAVSEETAREMVLGLRNKTKSDLCLSVTGIAGPGGGSKEKPVGLVYIGMVYDKKVICNKYNVFGDRSRVRNYTSMLALNMIRKVLE</sequence>
<dbReference type="SMART" id="SM00852">
    <property type="entry name" value="MoCF_biosynth"/>
    <property type="match status" value="1"/>
</dbReference>
<protein>
    <recommendedName>
        <fullName evidence="1">Putative competence-damage inducible protein</fullName>
    </recommendedName>
</protein>
<dbReference type="InterPro" id="IPR008135">
    <property type="entry name" value="Competence-induced_CinA"/>
</dbReference>
<dbReference type="Proteomes" id="UP000294919">
    <property type="component" value="Unassembled WGS sequence"/>
</dbReference>
<dbReference type="PIRSF" id="PIRSF006728">
    <property type="entry name" value="CinA"/>
    <property type="match status" value="1"/>
</dbReference>
<dbReference type="PANTHER" id="PTHR13939">
    <property type="entry name" value="NICOTINAMIDE-NUCLEOTIDE AMIDOHYDROLASE PNCC"/>
    <property type="match status" value="1"/>
</dbReference>
<dbReference type="InterPro" id="IPR041424">
    <property type="entry name" value="CinA_KH"/>
</dbReference>
<dbReference type="NCBIfam" id="NF001813">
    <property type="entry name" value="PRK00549.1"/>
    <property type="match status" value="1"/>
</dbReference>
<feature type="domain" description="MoaB/Mog" evidence="2">
    <location>
        <begin position="4"/>
        <end position="170"/>
    </location>
</feature>
<evidence type="ECO:0000313" key="4">
    <source>
        <dbReference type="Proteomes" id="UP000294919"/>
    </source>
</evidence>
<dbReference type="RefSeq" id="WP_132241621.1">
    <property type="nucleotide sequence ID" value="NZ_SLWV01000001.1"/>
</dbReference>
<dbReference type="Gene3D" id="3.30.70.2860">
    <property type="match status" value="1"/>
</dbReference>
<evidence type="ECO:0000259" key="2">
    <source>
        <dbReference type="SMART" id="SM00852"/>
    </source>
</evidence>
<name>A0A4R2L0V9_9FIRM</name>
<gene>
    <name evidence="1" type="primary">cinA</name>
    <name evidence="3" type="ORF">EV214_101117</name>
</gene>
<evidence type="ECO:0000256" key="1">
    <source>
        <dbReference type="HAMAP-Rule" id="MF_00226"/>
    </source>
</evidence>
<keyword evidence="4" id="KW-1185">Reference proteome</keyword>
<dbReference type="EMBL" id="SLWV01000001">
    <property type="protein sequence ID" value="TCO79883.1"/>
    <property type="molecule type" value="Genomic_DNA"/>
</dbReference>
<dbReference type="InterPro" id="IPR036653">
    <property type="entry name" value="CinA-like_C"/>
</dbReference>
<dbReference type="SUPFAM" id="SSF142433">
    <property type="entry name" value="CinA-like"/>
    <property type="match status" value="1"/>
</dbReference>
<dbReference type="InterPro" id="IPR001453">
    <property type="entry name" value="MoaB/Mog_dom"/>
</dbReference>
<dbReference type="AlphaFoldDB" id="A0A4R2L0V9"/>
<evidence type="ECO:0000313" key="3">
    <source>
        <dbReference type="EMBL" id="TCO79883.1"/>
    </source>
</evidence>
<dbReference type="Pfam" id="PF18146">
    <property type="entry name" value="CinA_KH"/>
    <property type="match status" value="1"/>
</dbReference>
<dbReference type="NCBIfam" id="TIGR00200">
    <property type="entry name" value="cinA_nterm"/>
    <property type="match status" value="1"/>
</dbReference>
<dbReference type="Pfam" id="PF02464">
    <property type="entry name" value="CinA"/>
    <property type="match status" value="1"/>
</dbReference>
<dbReference type="OrthoDB" id="9801454at2"/>
<dbReference type="HAMAP" id="MF_00226_B">
    <property type="entry name" value="CinA_B"/>
    <property type="match status" value="1"/>
</dbReference>
<dbReference type="Gene3D" id="3.90.950.20">
    <property type="entry name" value="CinA-like"/>
    <property type="match status" value="1"/>
</dbReference>
<proteinExistence type="inferred from homology"/>
<comment type="caution">
    <text evidence="3">The sequence shown here is derived from an EMBL/GenBank/DDBJ whole genome shotgun (WGS) entry which is preliminary data.</text>
</comment>
<organism evidence="3 4">
    <name type="scientific">Marinisporobacter balticus</name>
    <dbReference type="NCBI Taxonomy" id="2018667"/>
    <lineage>
        <taxon>Bacteria</taxon>
        <taxon>Bacillati</taxon>
        <taxon>Bacillota</taxon>
        <taxon>Clostridia</taxon>
        <taxon>Peptostreptococcales</taxon>
        <taxon>Thermotaleaceae</taxon>
        <taxon>Marinisporobacter</taxon>
    </lineage>
</organism>
<reference evidence="3 4" key="1">
    <citation type="submission" date="2019-03" db="EMBL/GenBank/DDBJ databases">
        <title>Genomic Encyclopedia of Type Strains, Phase IV (KMG-IV): sequencing the most valuable type-strain genomes for metagenomic binning, comparative biology and taxonomic classification.</title>
        <authorList>
            <person name="Goeker M."/>
        </authorList>
    </citation>
    <scope>NUCLEOTIDE SEQUENCE [LARGE SCALE GENOMIC DNA]</scope>
    <source>
        <strain evidence="3 4">DSM 102940</strain>
    </source>
</reference>
<dbReference type="InterPro" id="IPR008136">
    <property type="entry name" value="CinA_C"/>
</dbReference>
<dbReference type="NCBIfam" id="TIGR00177">
    <property type="entry name" value="molyb_syn"/>
    <property type="match status" value="1"/>
</dbReference>
<dbReference type="SUPFAM" id="SSF53218">
    <property type="entry name" value="Molybdenum cofactor biosynthesis proteins"/>
    <property type="match status" value="1"/>
</dbReference>
<dbReference type="Gene3D" id="3.40.980.10">
    <property type="entry name" value="MoaB/Mog-like domain"/>
    <property type="match status" value="1"/>
</dbReference>
<dbReference type="CDD" id="cd00885">
    <property type="entry name" value="cinA"/>
    <property type="match status" value="1"/>
</dbReference>
<dbReference type="InterPro" id="IPR050101">
    <property type="entry name" value="CinA"/>
</dbReference>
<dbReference type="PANTHER" id="PTHR13939:SF0">
    <property type="entry name" value="NMN AMIDOHYDROLASE-LIKE PROTEIN YFAY"/>
    <property type="match status" value="1"/>
</dbReference>
<comment type="similarity">
    <text evidence="1">Belongs to the CinA family.</text>
</comment>
<accession>A0A4R2L0V9</accession>
<dbReference type="InterPro" id="IPR036425">
    <property type="entry name" value="MoaB/Mog-like_dom_sf"/>
</dbReference>